<feature type="transmembrane region" description="Helical" evidence="1">
    <location>
        <begin position="52"/>
        <end position="73"/>
    </location>
</feature>
<accession>A0A0A8ZNE3</accession>
<sequence length="77" mass="8444">MLDRGQLDMGNGIAAIAGYALVGTISPSVSMSVQCHPSPSRCRSFPFFPFSWQHFLFSVRFLLLFVVSSVAVCEICL</sequence>
<evidence type="ECO:0000256" key="1">
    <source>
        <dbReference type="SAM" id="Phobius"/>
    </source>
</evidence>
<organism evidence="2">
    <name type="scientific">Arundo donax</name>
    <name type="common">Giant reed</name>
    <name type="synonym">Donax arundinaceus</name>
    <dbReference type="NCBI Taxonomy" id="35708"/>
    <lineage>
        <taxon>Eukaryota</taxon>
        <taxon>Viridiplantae</taxon>
        <taxon>Streptophyta</taxon>
        <taxon>Embryophyta</taxon>
        <taxon>Tracheophyta</taxon>
        <taxon>Spermatophyta</taxon>
        <taxon>Magnoliopsida</taxon>
        <taxon>Liliopsida</taxon>
        <taxon>Poales</taxon>
        <taxon>Poaceae</taxon>
        <taxon>PACMAD clade</taxon>
        <taxon>Arundinoideae</taxon>
        <taxon>Arundineae</taxon>
        <taxon>Arundo</taxon>
    </lineage>
</organism>
<keyword evidence="1" id="KW-0472">Membrane</keyword>
<keyword evidence="1" id="KW-0812">Transmembrane</keyword>
<evidence type="ECO:0000313" key="2">
    <source>
        <dbReference type="EMBL" id="JAD38260.1"/>
    </source>
</evidence>
<keyword evidence="1" id="KW-1133">Transmembrane helix</keyword>
<dbReference type="AlphaFoldDB" id="A0A0A8ZNE3"/>
<reference evidence="2" key="2">
    <citation type="journal article" date="2015" name="Data Brief">
        <title>Shoot transcriptome of the giant reed, Arundo donax.</title>
        <authorList>
            <person name="Barrero R.A."/>
            <person name="Guerrero F.D."/>
            <person name="Moolhuijzen P."/>
            <person name="Goolsby J.A."/>
            <person name="Tidwell J."/>
            <person name="Bellgard S.E."/>
            <person name="Bellgard M.I."/>
        </authorList>
    </citation>
    <scope>NUCLEOTIDE SEQUENCE</scope>
    <source>
        <tissue evidence="2">Shoot tissue taken approximately 20 cm above the soil surface</tissue>
    </source>
</reference>
<feature type="transmembrane region" description="Helical" evidence="1">
    <location>
        <begin position="12"/>
        <end position="32"/>
    </location>
</feature>
<dbReference type="EMBL" id="GBRH01259635">
    <property type="protein sequence ID" value="JAD38260.1"/>
    <property type="molecule type" value="Transcribed_RNA"/>
</dbReference>
<protein>
    <submittedName>
        <fullName evidence="2">Uncharacterized protein</fullName>
    </submittedName>
</protein>
<name>A0A0A8ZNE3_ARUDO</name>
<reference evidence="2" key="1">
    <citation type="submission" date="2014-09" db="EMBL/GenBank/DDBJ databases">
        <authorList>
            <person name="Magalhaes I.L.F."/>
            <person name="Oliveira U."/>
            <person name="Santos F.R."/>
            <person name="Vidigal T.H.D.A."/>
            <person name="Brescovit A.D."/>
            <person name="Santos A.J."/>
        </authorList>
    </citation>
    <scope>NUCLEOTIDE SEQUENCE</scope>
    <source>
        <tissue evidence="2">Shoot tissue taken approximately 20 cm above the soil surface</tissue>
    </source>
</reference>
<proteinExistence type="predicted"/>